<dbReference type="EMBL" id="GBXM01092506">
    <property type="protein sequence ID" value="JAH16071.1"/>
    <property type="molecule type" value="Transcribed_RNA"/>
</dbReference>
<name>A0A0E9QGQ9_ANGAN</name>
<reference evidence="2" key="1">
    <citation type="submission" date="2014-11" db="EMBL/GenBank/DDBJ databases">
        <authorList>
            <person name="Amaro Gonzalez C."/>
        </authorList>
    </citation>
    <scope>NUCLEOTIDE SEQUENCE</scope>
</reference>
<reference evidence="2" key="2">
    <citation type="journal article" date="2015" name="Fish Shellfish Immunol.">
        <title>Early steps in the European eel (Anguilla anguilla)-Vibrio vulnificus interaction in the gills: Role of the RtxA13 toxin.</title>
        <authorList>
            <person name="Callol A."/>
            <person name="Pajuelo D."/>
            <person name="Ebbesson L."/>
            <person name="Teles M."/>
            <person name="MacKenzie S."/>
            <person name="Amaro C."/>
        </authorList>
    </citation>
    <scope>NUCLEOTIDE SEQUENCE</scope>
</reference>
<evidence type="ECO:0000256" key="1">
    <source>
        <dbReference type="SAM" id="MobiDB-lite"/>
    </source>
</evidence>
<feature type="region of interest" description="Disordered" evidence="1">
    <location>
        <begin position="1"/>
        <end position="24"/>
    </location>
</feature>
<protein>
    <submittedName>
        <fullName evidence="2">Uncharacterized protein</fullName>
    </submittedName>
</protein>
<evidence type="ECO:0000313" key="2">
    <source>
        <dbReference type="EMBL" id="JAH16071.1"/>
    </source>
</evidence>
<organism evidence="2">
    <name type="scientific">Anguilla anguilla</name>
    <name type="common">European freshwater eel</name>
    <name type="synonym">Muraena anguilla</name>
    <dbReference type="NCBI Taxonomy" id="7936"/>
    <lineage>
        <taxon>Eukaryota</taxon>
        <taxon>Metazoa</taxon>
        <taxon>Chordata</taxon>
        <taxon>Craniata</taxon>
        <taxon>Vertebrata</taxon>
        <taxon>Euteleostomi</taxon>
        <taxon>Actinopterygii</taxon>
        <taxon>Neopterygii</taxon>
        <taxon>Teleostei</taxon>
        <taxon>Anguilliformes</taxon>
        <taxon>Anguillidae</taxon>
        <taxon>Anguilla</taxon>
    </lineage>
</organism>
<accession>A0A0E9QGQ9</accession>
<feature type="compositionally biased region" description="Polar residues" evidence="1">
    <location>
        <begin position="11"/>
        <end position="24"/>
    </location>
</feature>
<proteinExistence type="predicted"/>
<dbReference type="AlphaFoldDB" id="A0A0E9QGQ9"/>
<sequence>MDRRKILLPTRKQNMQEGKKQSFQSTSCTLMANYSVTKKQPPGYPNPLPPA</sequence>